<organism evidence="7">
    <name type="scientific">Cryptomonas paramaecium</name>
    <dbReference type="NCBI Taxonomy" id="2898"/>
    <lineage>
        <taxon>Eukaryota</taxon>
        <taxon>Cryptophyceae</taxon>
        <taxon>Cryptomonadales</taxon>
        <taxon>Cryptomonadaceae</taxon>
        <taxon>Cryptomonas</taxon>
    </lineage>
</organism>
<dbReference type="GO" id="GO:0008097">
    <property type="term" value="F:5S rRNA binding"/>
    <property type="evidence" value="ECO:0007669"/>
    <property type="project" value="TreeGrafter"/>
</dbReference>
<dbReference type="InterPro" id="IPR004389">
    <property type="entry name" value="Ribosomal_uL18_bac-type"/>
</dbReference>
<keyword evidence="7" id="KW-0934">Plastid</keyword>
<dbReference type="Pfam" id="PF00861">
    <property type="entry name" value="Ribosomal_L18p"/>
    <property type="match status" value="1"/>
</dbReference>
<gene>
    <name evidence="7" type="primary">rpl18</name>
    <name evidence="7" type="ORF">CRPAC_p049</name>
</gene>
<keyword evidence="2" id="KW-0699">rRNA-binding</keyword>
<dbReference type="RefSeq" id="YP_003359265.1">
    <property type="nucleotide sequence ID" value="NC_013703.1"/>
</dbReference>
<dbReference type="GO" id="GO:0006412">
    <property type="term" value="P:translation"/>
    <property type="evidence" value="ECO:0007669"/>
    <property type="project" value="InterPro"/>
</dbReference>
<keyword evidence="5" id="KW-0687">Ribonucleoprotein</keyword>
<dbReference type="HAMAP" id="MF_01337_B">
    <property type="entry name" value="Ribosomal_uL18_B"/>
    <property type="match status" value="1"/>
</dbReference>
<dbReference type="GeneID" id="8715214"/>
<protein>
    <recommendedName>
        <fullName evidence="6">Large ribosomal subunit protein uL18c</fullName>
    </recommendedName>
</protein>
<reference evidence="7" key="1">
    <citation type="journal article" date="2009" name="Genome Biol. Evol.">
        <title>The complete plastid genome sequence of the secondarily nonphotosynthetic alga Cryptomonas paramecium: reduction, compaction, and accelerated evolutionary rate.</title>
        <authorList>
            <person name="Donaher N."/>
            <person name="Tanifuji G."/>
            <person name="Onodera N.T."/>
            <person name="Malfatti S.A."/>
            <person name="Chain P.S."/>
            <person name="Hara Y."/>
            <person name="Archibald J.M."/>
        </authorList>
    </citation>
    <scope>NUCLEOTIDE SEQUENCE</scope>
    <source>
        <strain evidence="7">CCAP977/2a</strain>
    </source>
</reference>
<dbReference type="GO" id="GO:0005737">
    <property type="term" value="C:cytoplasm"/>
    <property type="evidence" value="ECO:0007669"/>
    <property type="project" value="UniProtKB-ARBA"/>
</dbReference>
<dbReference type="GO" id="GO:0005840">
    <property type="term" value="C:ribosome"/>
    <property type="evidence" value="ECO:0007669"/>
    <property type="project" value="UniProtKB-KW"/>
</dbReference>
<geneLocation type="plastid" evidence="7"/>
<evidence type="ECO:0000256" key="5">
    <source>
        <dbReference type="ARBA" id="ARBA00023274"/>
    </source>
</evidence>
<dbReference type="InterPro" id="IPR057268">
    <property type="entry name" value="Ribosomal_L18"/>
</dbReference>
<comment type="similarity">
    <text evidence="1">Belongs to the universal ribosomal protein uL18 family.</text>
</comment>
<accession>D2ISA9</accession>
<dbReference type="NCBIfam" id="TIGR00060">
    <property type="entry name" value="L18_bact"/>
    <property type="match status" value="1"/>
</dbReference>
<dbReference type="SUPFAM" id="SSF53137">
    <property type="entry name" value="Translational machinery components"/>
    <property type="match status" value="1"/>
</dbReference>
<evidence type="ECO:0000256" key="3">
    <source>
        <dbReference type="ARBA" id="ARBA00022884"/>
    </source>
</evidence>
<keyword evidence="3" id="KW-0694">RNA-binding</keyword>
<evidence type="ECO:0000313" key="7">
    <source>
        <dbReference type="EMBL" id="ACT46801.1"/>
    </source>
</evidence>
<sequence length="121" mass="13486">MSKEIKKKSVGKYSYKGRYKLHGTWDKPRLSVFRSNNHIYAQLIDDTKKKTLVASSTLEKHLLPPGVSASTCKASILVGHSLAEKSLKENITKVVFDRGGKLYHGRVKALAEAAKEKGLQF</sequence>
<name>D2ISA9_9CRYP</name>
<dbReference type="AlphaFoldDB" id="D2ISA9"/>
<evidence type="ECO:0000256" key="1">
    <source>
        <dbReference type="ARBA" id="ARBA00007116"/>
    </source>
</evidence>
<keyword evidence="4 7" id="KW-0689">Ribosomal protein</keyword>
<dbReference type="GO" id="GO:0003735">
    <property type="term" value="F:structural constituent of ribosome"/>
    <property type="evidence" value="ECO:0007669"/>
    <property type="project" value="InterPro"/>
</dbReference>
<dbReference type="PANTHER" id="PTHR12899">
    <property type="entry name" value="39S RIBOSOMAL PROTEIN L18, MITOCHONDRIAL"/>
    <property type="match status" value="1"/>
</dbReference>
<dbReference type="GO" id="GO:1990904">
    <property type="term" value="C:ribonucleoprotein complex"/>
    <property type="evidence" value="ECO:0007669"/>
    <property type="project" value="UniProtKB-KW"/>
</dbReference>
<evidence type="ECO:0000256" key="4">
    <source>
        <dbReference type="ARBA" id="ARBA00022980"/>
    </source>
</evidence>
<dbReference type="InterPro" id="IPR005484">
    <property type="entry name" value="Ribosomal_uL18_bac/plant/anim"/>
</dbReference>
<dbReference type="PANTHER" id="PTHR12899:SF3">
    <property type="entry name" value="LARGE RIBOSOMAL SUBUNIT PROTEIN UL18M"/>
    <property type="match status" value="1"/>
</dbReference>
<evidence type="ECO:0000256" key="2">
    <source>
        <dbReference type="ARBA" id="ARBA00022730"/>
    </source>
</evidence>
<dbReference type="CDD" id="cd00432">
    <property type="entry name" value="Ribosomal_L18_L5e"/>
    <property type="match status" value="1"/>
</dbReference>
<dbReference type="FunFam" id="3.30.420.100:FF:000001">
    <property type="entry name" value="50S ribosomal protein L18"/>
    <property type="match status" value="1"/>
</dbReference>
<evidence type="ECO:0000256" key="6">
    <source>
        <dbReference type="ARBA" id="ARBA00035303"/>
    </source>
</evidence>
<proteinExistence type="inferred from homology"/>
<dbReference type="EMBL" id="GQ358203">
    <property type="protein sequence ID" value="ACT46801.1"/>
    <property type="molecule type" value="Genomic_DNA"/>
</dbReference>
<dbReference type="Gene3D" id="3.30.420.100">
    <property type="match status" value="1"/>
</dbReference>